<feature type="region of interest" description="Disordered" evidence="1">
    <location>
        <begin position="114"/>
        <end position="146"/>
    </location>
</feature>
<name>A0A165R5H5_9APHY</name>
<feature type="compositionally biased region" description="Pro residues" evidence="1">
    <location>
        <begin position="118"/>
        <end position="133"/>
    </location>
</feature>
<protein>
    <submittedName>
        <fullName evidence="2">Uncharacterized protein</fullName>
    </submittedName>
</protein>
<evidence type="ECO:0000256" key="1">
    <source>
        <dbReference type="SAM" id="MobiDB-lite"/>
    </source>
</evidence>
<sequence>MLLRFPSLSFSSTTTTVVATPTLHSLSVISFPLLDYCSMASIVYQCYPTVRRCRLQQRSNRCLPNKISVWAGRTMGGYEGDTNSFGLEYRCPTKGKGVRAWECVSHWQGAFTLRVHPGRPPSDPPPRSPPPRRQPQRVTPRSRCHRRPRPCHALHVHSSRCLAISAHKHTHRACCAPALLSRVALSIPGTSFSPYPTAPNCSSRSPSVFIPTAPRVPIAPCPSRRPGC</sequence>
<accession>A0A165R5H5</accession>
<proteinExistence type="predicted"/>
<evidence type="ECO:0000313" key="3">
    <source>
        <dbReference type="Proteomes" id="UP000076727"/>
    </source>
</evidence>
<evidence type="ECO:0000313" key="2">
    <source>
        <dbReference type="EMBL" id="KZT70335.1"/>
    </source>
</evidence>
<dbReference type="Proteomes" id="UP000076727">
    <property type="component" value="Unassembled WGS sequence"/>
</dbReference>
<reference evidence="2 3" key="1">
    <citation type="journal article" date="2016" name="Mol. Biol. Evol.">
        <title>Comparative Genomics of Early-Diverging Mushroom-Forming Fungi Provides Insights into the Origins of Lignocellulose Decay Capabilities.</title>
        <authorList>
            <person name="Nagy L.G."/>
            <person name="Riley R."/>
            <person name="Tritt A."/>
            <person name="Adam C."/>
            <person name="Daum C."/>
            <person name="Floudas D."/>
            <person name="Sun H."/>
            <person name="Yadav J.S."/>
            <person name="Pangilinan J."/>
            <person name="Larsson K.H."/>
            <person name="Matsuura K."/>
            <person name="Barry K."/>
            <person name="Labutti K."/>
            <person name="Kuo R."/>
            <person name="Ohm R.A."/>
            <person name="Bhattacharya S.S."/>
            <person name="Shirouzu T."/>
            <person name="Yoshinaga Y."/>
            <person name="Martin F.M."/>
            <person name="Grigoriev I.V."/>
            <person name="Hibbett D.S."/>
        </authorList>
    </citation>
    <scope>NUCLEOTIDE SEQUENCE [LARGE SCALE GENOMIC DNA]</scope>
    <source>
        <strain evidence="2 3">L-15889</strain>
    </source>
</reference>
<gene>
    <name evidence="2" type="ORF">DAEQUDRAFT_218139</name>
</gene>
<dbReference type="AlphaFoldDB" id="A0A165R5H5"/>
<dbReference type="EMBL" id="KV429052">
    <property type="protein sequence ID" value="KZT70335.1"/>
    <property type="molecule type" value="Genomic_DNA"/>
</dbReference>
<keyword evidence="3" id="KW-1185">Reference proteome</keyword>
<organism evidence="2 3">
    <name type="scientific">Daedalea quercina L-15889</name>
    <dbReference type="NCBI Taxonomy" id="1314783"/>
    <lineage>
        <taxon>Eukaryota</taxon>
        <taxon>Fungi</taxon>
        <taxon>Dikarya</taxon>
        <taxon>Basidiomycota</taxon>
        <taxon>Agaricomycotina</taxon>
        <taxon>Agaricomycetes</taxon>
        <taxon>Polyporales</taxon>
        <taxon>Fomitopsis</taxon>
    </lineage>
</organism>